<evidence type="ECO:0000313" key="2">
    <source>
        <dbReference type="Proteomes" id="UP001165122"/>
    </source>
</evidence>
<gene>
    <name evidence="1" type="ORF">TrLO_g13117</name>
</gene>
<reference evidence="2" key="1">
    <citation type="journal article" date="2023" name="Commun. Biol.">
        <title>Genome analysis of Parmales, the sister group of diatoms, reveals the evolutionary specialization of diatoms from phago-mixotrophs to photoautotrophs.</title>
        <authorList>
            <person name="Ban H."/>
            <person name="Sato S."/>
            <person name="Yoshikawa S."/>
            <person name="Yamada K."/>
            <person name="Nakamura Y."/>
            <person name="Ichinomiya M."/>
            <person name="Sato N."/>
            <person name="Blanc-Mathieu R."/>
            <person name="Endo H."/>
            <person name="Kuwata A."/>
            <person name="Ogata H."/>
        </authorList>
    </citation>
    <scope>NUCLEOTIDE SEQUENCE [LARGE SCALE GENOMIC DNA]</scope>
    <source>
        <strain evidence="2">NIES 3700</strain>
    </source>
</reference>
<comment type="caution">
    <text evidence="1">The sequence shown here is derived from an EMBL/GenBank/DDBJ whole genome shotgun (WGS) entry which is preliminary data.</text>
</comment>
<dbReference type="EMBL" id="BRXW01000646">
    <property type="protein sequence ID" value="GMH71913.1"/>
    <property type="molecule type" value="Genomic_DNA"/>
</dbReference>
<dbReference type="InterPro" id="IPR011990">
    <property type="entry name" value="TPR-like_helical_dom_sf"/>
</dbReference>
<sequence>VKLRALAKLCSPEFFDDPSLSVAVWRRILEVLVLAMPSMAEKKARRKKKQKKKKNDPRKLEILDACHALGLVCSQVRDGDDARRYWKRAKEGYEEQLGRDDAKTLNSMRSLVMITCSGSVE</sequence>
<protein>
    <submittedName>
        <fullName evidence="1">Uncharacterized protein</fullName>
    </submittedName>
</protein>
<name>A0A9W7EAV3_9STRA</name>
<feature type="non-terminal residue" evidence="1">
    <location>
        <position position="1"/>
    </location>
</feature>
<evidence type="ECO:0000313" key="1">
    <source>
        <dbReference type="EMBL" id="GMH71913.1"/>
    </source>
</evidence>
<dbReference type="AlphaFoldDB" id="A0A9W7EAV3"/>
<dbReference type="Gene3D" id="1.25.40.10">
    <property type="entry name" value="Tetratricopeptide repeat domain"/>
    <property type="match status" value="1"/>
</dbReference>
<accession>A0A9W7EAV3</accession>
<dbReference type="Proteomes" id="UP001165122">
    <property type="component" value="Unassembled WGS sequence"/>
</dbReference>
<proteinExistence type="predicted"/>
<keyword evidence="2" id="KW-1185">Reference proteome</keyword>
<organism evidence="1 2">
    <name type="scientific">Triparma laevis f. longispina</name>
    <dbReference type="NCBI Taxonomy" id="1714387"/>
    <lineage>
        <taxon>Eukaryota</taxon>
        <taxon>Sar</taxon>
        <taxon>Stramenopiles</taxon>
        <taxon>Ochrophyta</taxon>
        <taxon>Bolidophyceae</taxon>
        <taxon>Parmales</taxon>
        <taxon>Triparmaceae</taxon>
        <taxon>Triparma</taxon>
    </lineage>
</organism>